<evidence type="ECO:0000256" key="2">
    <source>
        <dbReference type="ARBA" id="ARBA00022741"/>
    </source>
</evidence>
<dbReference type="AlphaFoldDB" id="A0A542ZS86"/>
<evidence type="ECO:0000313" key="5">
    <source>
        <dbReference type="EMBL" id="TQL63100.1"/>
    </source>
</evidence>
<dbReference type="InterPro" id="IPR027417">
    <property type="entry name" value="P-loop_NTPase"/>
</dbReference>
<comment type="caution">
    <text evidence="5">The sequence shown here is derived from an EMBL/GenBank/DDBJ whole genome shotgun (WGS) entry which is preliminary data.</text>
</comment>
<dbReference type="Proteomes" id="UP000316196">
    <property type="component" value="Unassembled WGS sequence"/>
</dbReference>
<dbReference type="SMART" id="SM00382">
    <property type="entry name" value="AAA"/>
    <property type="match status" value="1"/>
</dbReference>
<proteinExistence type="predicted"/>
<dbReference type="PROSITE" id="PS50893">
    <property type="entry name" value="ABC_TRANSPORTER_2"/>
    <property type="match status" value="1"/>
</dbReference>
<evidence type="ECO:0000256" key="1">
    <source>
        <dbReference type="ARBA" id="ARBA00022448"/>
    </source>
</evidence>
<dbReference type="OrthoDB" id="5296765at2"/>
<reference evidence="5 6" key="1">
    <citation type="submission" date="2019-06" db="EMBL/GenBank/DDBJ databases">
        <title>Sequencing the genomes of 1000 actinobacteria strains.</title>
        <authorList>
            <person name="Klenk H.-P."/>
        </authorList>
    </citation>
    <scope>NUCLEOTIDE SEQUENCE [LARGE SCALE GENOMIC DNA]</scope>
    <source>
        <strain evidence="5 6">DSM 8251</strain>
    </source>
</reference>
<keyword evidence="2" id="KW-0547">Nucleotide-binding</keyword>
<protein>
    <submittedName>
        <fullName evidence="5">Iron complex transport system ATP-binding protein</fullName>
    </submittedName>
</protein>
<dbReference type="GO" id="GO:0005524">
    <property type="term" value="F:ATP binding"/>
    <property type="evidence" value="ECO:0007669"/>
    <property type="project" value="UniProtKB-KW"/>
</dbReference>
<dbReference type="GO" id="GO:0016887">
    <property type="term" value="F:ATP hydrolysis activity"/>
    <property type="evidence" value="ECO:0007669"/>
    <property type="project" value="InterPro"/>
</dbReference>
<dbReference type="CDD" id="cd03214">
    <property type="entry name" value="ABC_Iron-Siderophores_B12_Hemin"/>
    <property type="match status" value="1"/>
</dbReference>
<keyword evidence="1" id="KW-0813">Transport</keyword>
<name>A0A542ZS86_9ACTN</name>
<accession>A0A542ZS86</accession>
<organism evidence="5 6">
    <name type="scientific">Propioniferax innocua</name>
    <dbReference type="NCBI Taxonomy" id="1753"/>
    <lineage>
        <taxon>Bacteria</taxon>
        <taxon>Bacillati</taxon>
        <taxon>Actinomycetota</taxon>
        <taxon>Actinomycetes</taxon>
        <taxon>Propionibacteriales</taxon>
        <taxon>Propionibacteriaceae</taxon>
        <taxon>Propioniferax</taxon>
    </lineage>
</organism>
<dbReference type="InterPro" id="IPR003439">
    <property type="entry name" value="ABC_transporter-like_ATP-bd"/>
</dbReference>
<dbReference type="Gene3D" id="3.40.50.300">
    <property type="entry name" value="P-loop containing nucleotide triphosphate hydrolases"/>
    <property type="match status" value="1"/>
</dbReference>
<gene>
    <name evidence="5" type="ORF">FB460_0900</name>
</gene>
<dbReference type="PANTHER" id="PTHR42794">
    <property type="entry name" value="HEMIN IMPORT ATP-BINDING PROTEIN HMUV"/>
    <property type="match status" value="1"/>
</dbReference>
<feature type="domain" description="ABC transporter" evidence="4">
    <location>
        <begin position="4"/>
        <end position="235"/>
    </location>
</feature>
<keyword evidence="3 5" id="KW-0067">ATP-binding</keyword>
<dbReference type="EMBL" id="VFOR01000001">
    <property type="protein sequence ID" value="TQL63100.1"/>
    <property type="molecule type" value="Genomic_DNA"/>
</dbReference>
<evidence type="ECO:0000256" key="3">
    <source>
        <dbReference type="ARBA" id="ARBA00022840"/>
    </source>
</evidence>
<sequence length="258" mass="27913">MSAITVRDVRYCAGRTPILHGVDMDVTPGSFTAVIGPNGSGKSTLVRCLAGLVRFSGHIEVDGHDVARTARKEMARSVAVVAQQPEAVEAHSVREVIALGRTPYLGALSGATAHDHHVVRDAATRTGVEHLLERTFSTCSGGERQRTHIARALAQECEVLLLDEPTNHLDVQQQFSILELVDAADITTLAVLHDLNLAAQFADHIVVLDSGRIAAAGPPREVLTPDIIEDVFGMRPQVICDDHRVNVHFHRQASTRRG</sequence>
<dbReference type="FunFam" id="3.40.50.300:FF:000134">
    <property type="entry name" value="Iron-enterobactin ABC transporter ATP-binding protein"/>
    <property type="match status" value="1"/>
</dbReference>
<keyword evidence="6" id="KW-1185">Reference proteome</keyword>
<dbReference type="SUPFAM" id="SSF52540">
    <property type="entry name" value="P-loop containing nucleoside triphosphate hydrolases"/>
    <property type="match status" value="1"/>
</dbReference>
<dbReference type="Pfam" id="PF00005">
    <property type="entry name" value="ABC_tran"/>
    <property type="match status" value="1"/>
</dbReference>
<dbReference type="RefSeq" id="WP_142092861.1">
    <property type="nucleotide sequence ID" value="NZ_BAAAMD010000001.1"/>
</dbReference>
<dbReference type="InterPro" id="IPR003593">
    <property type="entry name" value="AAA+_ATPase"/>
</dbReference>
<dbReference type="PANTHER" id="PTHR42794:SF2">
    <property type="entry name" value="ABC TRANSPORTER ATP-BINDING PROTEIN"/>
    <property type="match status" value="1"/>
</dbReference>
<evidence type="ECO:0000313" key="6">
    <source>
        <dbReference type="Proteomes" id="UP000316196"/>
    </source>
</evidence>
<evidence type="ECO:0000259" key="4">
    <source>
        <dbReference type="PROSITE" id="PS50893"/>
    </source>
</evidence>